<organism evidence="3 4">
    <name type="scientific">Dentipellis fragilis</name>
    <dbReference type="NCBI Taxonomy" id="205917"/>
    <lineage>
        <taxon>Eukaryota</taxon>
        <taxon>Fungi</taxon>
        <taxon>Dikarya</taxon>
        <taxon>Basidiomycota</taxon>
        <taxon>Agaricomycotina</taxon>
        <taxon>Agaricomycetes</taxon>
        <taxon>Russulales</taxon>
        <taxon>Hericiaceae</taxon>
        <taxon>Dentipellis</taxon>
    </lineage>
</organism>
<evidence type="ECO:0000256" key="2">
    <source>
        <dbReference type="SAM" id="SignalP"/>
    </source>
</evidence>
<feature type="compositionally biased region" description="Polar residues" evidence="1">
    <location>
        <begin position="191"/>
        <end position="209"/>
    </location>
</feature>
<sequence length="239" mass="24280">MPSYKHIWVPLVFSLASQYVYADTSLWIPGFDPQPLSVVILGADANQHTTWEILPGSLTGTFSQPTFIGTAIMIQGPQDAHVTWQGDGDLAGQSFEITCSVTGIVADCTAPNGYFTTPYVFPQTVEPFIVQGGQYAATSAPPVVQTSAAQATSAAPPQPSVTSALPAPTSAPPASSASSVSSPSAAPSSSNTGSATTQPPGTTPIPSASLITSPNAASASHAHPALAFGLAVLCLITVL</sequence>
<feature type="compositionally biased region" description="Low complexity" evidence="1">
    <location>
        <begin position="148"/>
        <end position="190"/>
    </location>
</feature>
<reference evidence="3 4" key="1">
    <citation type="submission" date="2019-02" db="EMBL/GenBank/DDBJ databases">
        <title>Genome sequencing of the rare red list fungi Dentipellis fragilis.</title>
        <authorList>
            <person name="Buettner E."/>
            <person name="Kellner H."/>
        </authorList>
    </citation>
    <scope>NUCLEOTIDE SEQUENCE [LARGE SCALE GENOMIC DNA]</scope>
    <source>
        <strain evidence="3 4">DSM 105465</strain>
    </source>
</reference>
<dbReference type="STRING" id="205917.A0A4Y9Z995"/>
<feature type="signal peptide" evidence="2">
    <location>
        <begin position="1"/>
        <end position="22"/>
    </location>
</feature>
<evidence type="ECO:0000313" key="4">
    <source>
        <dbReference type="Proteomes" id="UP000298327"/>
    </source>
</evidence>
<accession>A0A4Y9Z995</accession>
<gene>
    <name evidence="3" type="ORF">EVG20_g2921</name>
</gene>
<dbReference type="AlphaFoldDB" id="A0A4Y9Z995"/>
<dbReference type="EMBL" id="SEOQ01000123">
    <property type="protein sequence ID" value="TFY69959.1"/>
    <property type="molecule type" value="Genomic_DNA"/>
</dbReference>
<name>A0A4Y9Z995_9AGAM</name>
<comment type="caution">
    <text evidence="3">The sequence shown here is derived from an EMBL/GenBank/DDBJ whole genome shotgun (WGS) entry which is preliminary data.</text>
</comment>
<evidence type="ECO:0000256" key="1">
    <source>
        <dbReference type="SAM" id="MobiDB-lite"/>
    </source>
</evidence>
<dbReference type="OrthoDB" id="4991875at2759"/>
<protein>
    <submittedName>
        <fullName evidence="3">Uncharacterized protein</fullName>
    </submittedName>
</protein>
<proteinExistence type="predicted"/>
<keyword evidence="2" id="KW-0732">Signal</keyword>
<keyword evidence="4" id="KW-1185">Reference proteome</keyword>
<evidence type="ECO:0000313" key="3">
    <source>
        <dbReference type="EMBL" id="TFY69959.1"/>
    </source>
</evidence>
<feature type="region of interest" description="Disordered" evidence="1">
    <location>
        <begin position="148"/>
        <end position="209"/>
    </location>
</feature>
<feature type="chain" id="PRO_5021288809" evidence="2">
    <location>
        <begin position="23"/>
        <end position="239"/>
    </location>
</feature>
<dbReference type="Proteomes" id="UP000298327">
    <property type="component" value="Unassembled WGS sequence"/>
</dbReference>